<feature type="domain" description="ARID" evidence="2">
    <location>
        <begin position="25"/>
        <end position="153"/>
    </location>
</feature>
<evidence type="ECO:0000313" key="4">
    <source>
        <dbReference type="Proteomes" id="UP000308730"/>
    </source>
</evidence>
<sequence length="834" mass="91535">MSEQPAMSQQQAGHPNAALMQQSHHQRKRSFLNGISSLMMQRAAPLPPALTGIPYPQGYDPTNSPWRSLDVSNNDLGMVRLAGKDIDLFKLWALVLQLGGGQKVSSQGMWAQLLPQFELPEHITQSNGQQQPTTLALGNLYTMLIGPFESAYRKNIQEQQHRALLTRNAANPSTSGHPRPDGMGGMQGGFPMQMNPLQRQPSNPGINPAAAAAMTPSPSADPTMASMGPFSSPQTLSQPPQQFPGFPGGPNPRGNINISDGPGNGAGVDMGAIDGDPELELRKRKMRESEEVDVKRVRQKTGGSDVSDSRASMGPPPVSGHAPNVAPGRTIRQPSRRKIEYVPFAREVDTAGGRDLDVIVHELNSAAHRPMRHIDEWGSVDIDALTMSIRSRIATELSYALTTFTILTLMRGSVSGFPVAQAPDLLEELLDLLEDIAFPGENSSEEDSEDLSNPDRIFTHRDIINYLVDDGAQPFAGLDVKQGAKDPKLGPKQRPGDVVRTVMNILRNLSNSSDNLDYFARHDRLLTLILRLCVLKPSDQGSIPAAVSPVLSLTDLVAVRKDTTLILVNIAPHVKLAAKVPATAAETRNARRAFELLASYLTDLNEAVSPFTCVMQNGVPTTMSYPKPPSSTDSALEAFTRLSQTDDNRQVLSRAIPQEWLWGLFEALVHRLPVAEQDYTVIMREVWLAYFERIIHSLYSLAFLSPPAVKKRVKEDKRLCFPKIMLRLIKKLSGTPRDLRHHFMVAVRRSVEAVKLIDDAEDSFDTSHSSATPTLSFGMGYGEHGESRMEKGMGLLSGYQEDITMGIMMIQDLDDMMFSELASLVRIESDSQVA</sequence>
<dbReference type="Proteomes" id="UP000308730">
    <property type="component" value="Unassembled WGS sequence"/>
</dbReference>
<dbReference type="Gene3D" id="1.10.150.60">
    <property type="entry name" value="ARID DNA-binding domain"/>
    <property type="match status" value="1"/>
</dbReference>
<dbReference type="EMBL" id="SGPM01000001">
    <property type="protein sequence ID" value="THH34111.1"/>
    <property type="molecule type" value="Genomic_DNA"/>
</dbReference>
<gene>
    <name evidence="3" type="ORF">EUX98_g10</name>
</gene>
<feature type="compositionally biased region" description="Polar residues" evidence="1">
    <location>
        <begin position="1"/>
        <end position="23"/>
    </location>
</feature>
<accession>A0A4S4N827</accession>
<dbReference type="AlphaFoldDB" id="A0A4S4N827"/>
<dbReference type="GO" id="GO:0003677">
    <property type="term" value="F:DNA binding"/>
    <property type="evidence" value="ECO:0007669"/>
    <property type="project" value="InterPro"/>
</dbReference>
<protein>
    <recommendedName>
        <fullName evidence="2">ARID domain-containing protein</fullName>
    </recommendedName>
</protein>
<organism evidence="3 4">
    <name type="scientific">Antrodiella citrinella</name>
    <dbReference type="NCBI Taxonomy" id="2447956"/>
    <lineage>
        <taxon>Eukaryota</taxon>
        <taxon>Fungi</taxon>
        <taxon>Dikarya</taxon>
        <taxon>Basidiomycota</taxon>
        <taxon>Agaricomycotina</taxon>
        <taxon>Agaricomycetes</taxon>
        <taxon>Polyporales</taxon>
        <taxon>Steccherinaceae</taxon>
        <taxon>Antrodiella</taxon>
    </lineage>
</organism>
<comment type="caution">
    <text evidence="3">The sequence shown here is derived from an EMBL/GenBank/DDBJ whole genome shotgun (WGS) entry which is preliminary data.</text>
</comment>
<dbReference type="SMART" id="SM01014">
    <property type="entry name" value="ARID"/>
    <property type="match status" value="1"/>
</dbReference>
<feature type="region of interest" description="Disordered" evidence="1">
    <location>
        <begin position="1"/>
        <end position="26"/>
    </location>
</feature>
<feature type="compositionally biased region" description="Low complexity" evidence="1">
    <location>
        <begin position="201"/>
        <end position="222"/>
    </location>
</feature>
<reference evidence="3 4" key="1">
    <citation type="submission" date="2019-02" db="EMBL/GenBank/DDBJ databases">
        <title>Genome sequencing of the rare red list fungi Antrodiella citrinella (Flaviporus citrinellus).</title>
        <authorList>
            <person name="Buettner E."/>
            <person name="Kellner H."/>
        </authorList>
    </citation>
    <scope>NUCLEOTIDE SEQUENCE [LARGE SCALE GENOMIC DNA]</scope>
    <source>
        <strain evidence="3 4">DSM 108506</strain>
    </source>
</reference>
<proteinExistence type="predicted"/>
<evidence type="ECO:0000259" key="2">
    <source>
        <dbReference type="PROSITE" id="PS51011"/>
    </source>
</evidence>
<dbReference type="Pfam" id="PF01388">
    <property type="entry name" value="ARID"/>
    <property type="match status" value="1"/>
</dbReference>
<dbReference type="InterPro" id="IPR036431">
    <property type="entry name" value="ARID_dom_sf"/>
</dbReference>
<feature type="compositionally biased region" description="Low complexity" evidence="1">
    <location>
        <begin position="229"/>
        <end position="245"/>
    </location>
</feature>
<keyword evidence="4" id="KW-1185">Reference proteome</keyword>
<dbReference type="InterPro" id="IPR001606">
    <property type="entry name" value="ARID_dom"/>
</dbReference>
<feature type="compositionally biased region" description="Basic and acidic residues" evidence="1">
    <location>
        <begin position="287"/>
        <end position="296"/>
    </location>
</feature>
<dbReference type="SUPFAM" id="SSF46774">
    <property type="entry name" value="ARID-like"/>
    <property type="match status" value="1"/>
</dbReference>
<evidence type="ECO:0000256" key="1">
    <source>
        <dbReference type="SAM" id="MobiDB-lite"/>
    </source>
</evidence>
<dbReference type="CDD" id="cd16100">
    <property type="entry name" value="ARID"/>
    <property type="match status" value="1"/>
</dbReference>
<name>A0A4S4N827_9APHY</name>
<feature type="compositionally biased region" description="Polar residues" evidence="1">
    <location>
        <begin position="301"/>
        <end position="310"/>
    </location>
</feature>
<dbReference type="PROSITE" id="PS51011">
    <property type="entry name" value="ARID"/>
    <property type="match status" value="1"/>
</dbReference>
<feature type="region of interest" description="Disordered" evidence="1">
    <location>
        <begin position="167"/>
        <end position="333"/>
    </location>
</feature>
<dbReference type="OrthoDB" id="1938591at2759"/>
<evidence type="ECO:0000313" key="3">
    <source>
        <dbReference type="EMBL" id="THH34111.1"/>
    </source>
</evidence>